<feature type="transmembrane region" description="Helical" evidence="1">
    <location>
        <begin position="43"/>
        <end position="65"/>
    </location>
</feature>
<evidence type="ECO:0000256" key="1">
    <source>
        <dbReference type="SAM" id="Phobius"/>
    </source>
</evidence>
<organism evidence="2 3">
    <name type="scientific">Halosimplex pelagicum</name>
    <dbReference type="NCBI Taxonomy" id="869886"/>
    <lineage>
        <taxon>Archaea</taxon>
        <taxon>Methanobacteriati</taxon>
        <taxon>Methanobacteriota</taxon>
        <taxon>Stenosarchaea group</taxon>
        <taxon>Halobacteria</taxon>
        <taxon>Halobacteriales</taxon>
        <taxon>Haloarculaceae</taxon>
        <taxon>Halosimplex</taxon>
    </lineage>
</organism>
<keyword evidence="3" id="KW-1185">Reference proteome</keyword>
<feature type="transmembrane region" description="Helical" evidence="1">
    <location>
        <begin position="20"/>
        <end position="37"/>
    </location>
</feature>
<dbReference type="OrthoDB" id="214113at2157"/>
<dbReference type="RefSeq" id="WP_179920275.1">
    <property type="nucleotide sequence ID" value="NZ_CP058909.1"/>
</dbReference>
<evidence type="ECO:0000313" key="3">
    <source>
        <dbReference type="Proteomes" id="UP000509346"/>
    </source>
</evidence>
<dbReference type="AlphaFoldDB" id="A0A7D5STH6"/>
<dbReference type="EMBL" id="CP058909">
    <property type="protein sequence ID" value="QLH80447.1"/>
    <property type="molecule type" value="Genomic_DNA"/>
</dbReference>
<reference evidence="2 3" key="1">
    <citation type="submission" date="2020-07" db="EMBL/GenBank/DDBJ databases">
        <title>Halosimplex litoreum sp. nov. and Halosimplex rubrum sp. nov., isolated from different salt environments.</title>
        <authorList>
            <person name="Cui H."/>
        </authorList>
    </citation>
    <scope>NUCLEOTIDE SEQUENCE [LARGE SCALE GENOMIC DNA]</scope>
    <source>
        <strain evidence="2 3">R2</strain>
    </source>
</reference>
<protein>
    <submittedName>
        <fullName evidence="2">Uncharacterized protein</fullName>
    </submittedName>
</protein>
<feature type="transmembrane region" description="Helical" evidence="1">
    <location>
        <begin position="105"/>
        <end position="128"/>
    </location>
</feature>
<dbReference type="Proteomes" id="UP000509346">
    <property type="component" value="Chromosome"/>
</dbReference>
<evidence type="ECO:0000313" key="2">
    <source>
        <dbReference type="EMBL" id="QLH80447.1"/>
    </source>
</evidence>
<proteinExistence type="predicted"/>
<keyword evidence="1" id="KW-1133">Transmembrane helix</keyword>
<dbReference type="KEGG" id="hpel:HZS54_01840"/>
<feature type="transmembrane region" description="Helical" evidence="1">
    <location>
        <begin position="77"/>
        <end position="99"/>
    </location>
</feature>
<keyword evidence="1" id="KW-0472">Membrane</keyword>
<accession>A0A7D5STH6</accession>
<gene>
    <name evidence="2" type="ORF">HZS54_01840</name>
</gene>
<keyword evidence="1" id="KW-0812">Transmembrane</keyword>
<name>A0A7D5STH6_9EURY</name>
<sequence length="137" mass="14120">MEYRTRLAANLASESEAYGYTLTIWGSGALLIHAYSVPGVARILSFVAGALAGFALLAAVAFEGFSTQMTVEESPSSLVVSAVHVLSTGGALAVVSLVLDLTPDGWPLVTFFVVGALATTAYNALLLLEAVAVRAVT</sequence>
<dbReference type="GeneID" id="56081291"/>